<dbReference type="EMBL" id="CAJNOG010000217">
    <property type="protein sequence ID" value="CAF1085978.1"/>
    <property type="molecule type" value="Genomic_DNA"/>
</dbReference>
<dbReference type="Gene3D" id="2.70.98.10">
    <property type="match status" value="1"/>
</dbReference>
<organism evidence="3 4">
    <name type="scientific">Adineta steineri</name>
    <dbReference type="NCBI Taxonomy" id="433720"/>
    <lineage>
        <taxon>Eukaryota</taxon>
        <taxon>Metazoa</taxon>
        <taxon>Spiralia</taxon>
        <taxon>Gnathifera</taxon>
        <taxon>Rotifera</taxon>
        <taxon>Eurotatoria</taxon>
        <taxon>Bdelloidea</taxon>
        <taxon>Adinetida</taxon>
        <taxon>Adinetidae</taxon>
        <taxon>Adineta</taxon>
    </lineage>
</organism>
<proteinExistence type="predicted"/>
<dbReference type="GO" id="GO:0030246">
    <property type="term" value="F:carbohydrate binding"/>
    <property type="evidence" value="ECO:0007669"/>
    <property type="project" value="InterPro"/>
</dbReference>
<evidence type="ECO:0000313" key="4">
    <source>
        <dbReference type="Proteomes" id="UP000663845"/>
    </source>
</evidence>
<dbReference type="PANTHER" id="PTHR12143">
    <property type="entry name" value="PEPTIDE N-GLYCANASE PNGASE -RELATED"/>
    <property type="match status" value="1"/>
</dbReference>
<dbReference type="InterPro" id="IPR014718">
    <property type="entry name" value="GH-type_carb-bd"/>
</dbReference>
<dbReference type="GO" id="GO:0005634">
    <property type="term" value="C:nucleus"/>
    <property type="evidence" value="ECO:0007669"/>
    <property type="project" value="TreeGrafter"/>
</dbReference>
<gene>
    <name evidence="3" type="ORF">JYZ213_LOCUS20563</name>
</gene>
<accession>A0A814N1M8</accession>
<dbReference type="GO" id="GO:0000224">
    <property type="term" value="F:peptide-N4-(N-acetyl-beta-glucosaminyl)asparagine amidase activity"/>
    <property type="evidence" value="ECO:0007669"/>
    <property type="project" value="TreeGrafter"/>
</dbReference>
<dbReference type="Pfam" id="PF17678">
    <property type="entry name" value="Glyco_hydro_92N"/>
    <property type="match status" value="1"/>
</dbReference>
<sequence>MAARCILVFLLFILAINLSYQYNNTKFPPLNLYIGTDGDGFGAGSLPLGVQSPYGVLRLGPDTSNTMDIPIIFNHLAGYHYSDSHINIFSHTHMFGAGVVDYGEVGIIPVQIDSIKHLQAMISKRNGYRSAFRHEREVVEPGYYQVYLDTHKINVELTATEQVGIHRYTYDKIKNKHHCILIDNSYTLQANVCTESHVKIDSVNHELSGLIHFDGSLSGRFGGVTTYFVIALNNLTQFGTLFNFNI</sequence>
<feature type="signal peptide" evidence="1">
    <location>
        <begin position="1"/>
        <end position="21"/>
    </location>
</feature>
<feature type="chain" id="PRO_5032445852" description="Glycosyl hydrolase family 92 N-terminal domain-containing protein" evidence="1">
    <location>
        <begin position="22"/>
        <end position="246"/>
    </location>
</feature>
<evidence type="ECO:0000259" key="2">
    <source>
        <dbReference type="Pfam" id="PF17678"/>
    </source>
</evidence>
<dbReference type="GO" id="GO:0006516">
    <property type="term" value="P:glycoprotein catabolic process"/>
    <property type="evidence" value="ECO:0007669"/>
    <property type="project" value="TreeGrafter"/>
</dbReference>
<reference evidence="3" key="1">
    <citation type="submission" date="2021-02" db="EMBL/GenBank/DDBJ databases">
        <authorList>
            <person name="Nowell W R."/>
        </authorList>
    </citation>
    <scope>NUCLEOTIDE SEQUENCE</scope>
</reference>
<keyword evidence="1" id="KW-0732">Signal</keyword>
<dbReference type="InterPro" id="IPR041371">
    <property type="entry name" value="GH92_N"/>
</dbReference>
<dbReference type="Proteomes" id="UP000663845">
    <property type="component" value="Unassembled WGS sequence"/>
</dbReference>
<feature type="domain" description="Glycosyl hydrolase family 92 N-terminal" evidence="2">
    <location>
        <begin position="31"/>
        <end position="234"/>
    </location>
</feature>
<evidence type="ECO:0000313" key="3">
    <source>
        <dbReference type="EMBL" id="CAF1085978.1"/>
    </source>
</evidence>
<dbReference type="PANTHER" id="PTHR12143:SF43">
    <property type="entry name" value="PUTATIVE-RELATED"/>
    <property type="match status" value="1"/>
</dbReference>
<evidence type="ECO:0000256" key="1">
    <source>
        <dbReference type="SAM" id="SignalP"/>
    </source>
</evidence>
<comment type="caution">
    <text evidence="3">The sequence shown here is derived from an EMBL/GenBank/DDBJ whole genome shotgun (WGS) entry which is preliminary data.</text>
</comment>
<name>A0A814N1M8_9BILA</name>
<dbReference type="InterPro" id="IPR050883">
    <property type="entry name" value="PNGase"/>
</dbReference>
<protein>
    <recommendedName>
        <fullName evidence="2">Glycosyl hydrolase family 92 N-terminal domain-containing protein</fullName>
    </recommendedName>
</protein>
<dbReference type="GO" id="GO:0005829">
    <property type="term" value="C:cytosol"/>
    <property type="evidence" value="ECO:0007669"/>
    <property type="project" value="TreeGrafter"/>
</dbReference>
<dbReference type="AlphaFoldDB" id="A0A814N1M8"/>